<proteinExistence type="predicted"/>
<reference evidence="2" key="2">
    <citation type="submission" date="2020-07" db="EMBL/GenBank/DDBJ databases">
        <authorList>
            <person name="Vera ALvarez R."/>
            <person name="Arias-Moreno D.M."/>
            <person name="Jimenez-Jacinto V."/>
            <person name="Jimenez-Bremont J.F."/>
            <person name="Swaminathan K."/>
            <person name="Moose S.P."/>
            <person name="Guerrero-Gonzalez M.L."/>
            <person name="Marino-Ramirez L."/>
            <person name="Landsman D."/>
            <person name="Rodriguez-Kessler M."/>
            <person name="Delgado-Sanchez P."/>
        </authorList>
    </citation>
    <scope>NUCLEOTIDE SEQUENCE</scope>
    <source>
        <tissue evidence="2">Cladode</tissue>
    </source>
</reference>
<evidence type="ECO:0000313" key="2">
    <source>
        <dbReference type="EMBL" id="MBA4635650.1"/>
    </source>
</evidence>
<feature type="region of interest" description="Disordered" evidence="1">
    <location>
        <begin position="90"/>
        <end position="129"/>
    </location>
</feature>
<dbReference type="EMBL" id="GISG01096390">
    <property type="protein sequence ID" value="MBA4635650.1"/>
    <property type="molecule type" value="Transcribed_RNA"/>
</dbReference>
<sequence length="129" mass="14002">MWEAKAAEENQRLRPKQKQKQALCSSGRRNPPPVRMPSNSKSLLPRKSHASARSACAGPRTLALTLTLTSGLRRIDAGLGGSFSVTGRRVGESGFGYSVSGRRRSGDARPEPARSRTGSRRMRVEVEAV</sequence>
<protein>
    <submittedName>
        <fullName evidence="2">Uncharacterized protein</fullName>
    </submittedName>
</protein>
<feature type="region of interest" description="Disordered" evidence="1">
    <location>
        <begin position="1"/>
        <end position="58"/>
    </location>
</feature>
<name>A0A7C8Z7U3_OPUST</name>
<evidence type="ECO:0000256" key="1">
    <source>
        <dbReference type="SAM" id="MobiDB-lite"/>
    </source>
</evidence>
<feature type="compositionally biased region" description="Basic and acidic residues" evidence="1">
    <location>
        <begin position="1"/>
        <end position="12"/>
    </location>
</feature>
<accession>A0A7C8Z7U3</accession>
<reference evidence="2" key="1">
    <citation type="journal article" date="2013" name="J. Plant Res.">
        <title>Effect of fungi and light on seed germination of three Opuntia species from semiarid lands of central Mexico.</title>
        <authorList>
            <person name="Delgado-Sanchez P."/>
            <person name="Jimenez-Bremont J.F."/>
            <person name="Guerrero-Gonzalez Mde L."/>
            <person name="Flores J."/>
        </authorList>
    </citation>
    <scope>NUCLEOTIDE SEQUENCE</scope>
    <source>
        <tissue evidence="2">Cladode</tissue>
    </source>
</reference>
<feature type="compositionally biased region" description="Basic and acidic residues" evidence="1">
    <location>
        <begin position="104"/>
        <end position="114"/>
    </location>
</feature>
<dbReference type="AlphaFoldDB" id="A0A7C8Z7U3"/>
<organism evidence="2">
    <name type="scientific">Opuntia streptacantha</name>
    <name type="common">Prickly pear cactus</name>
    <name type="synonym">Opuntia cardona</name>
    <dbReference type="NCBI Taxonomy" id="393608"/>
    <lineage>
        <taxon>Eukaryota</taxon>
        <taxon>Viridiplantae</taxon>
        <taxon>Streptophyta</taxon>
        <taxon>Embryophyta</taxon>
        <taxon>Tracheophyta</taxon>
        <taxon>Spermatophyta</taxon>
        <taxon>Magnoliopsida</taxon>
        <taxon>eudicotyledons</taxon>
        <taxon>Gunneridae</taxon>
        <taxon>Pentapetalae</taxon>
        <taxon>Caryophyllales</taxon>
        <taxon>Cactineae</taxon>
        <taxon>Cactaceae</taxon>
        <taxon>Opuntioideae</taxon>
        <taxon>Opuntia</taxon>
    </lineage>
</organism>